<evidence type="ECO:0000313" key="1">
    <source>
        <dbReference type="EMBL" id="UQZ81140.1"/>
    </source>
</evidence>
<dbReference type="Pfam" id="PF19635">
    <property type="entry name" value="DUF6138"/>
    <property type="match status" value="1"/>
</dbReference>
<dbReference type="InterPro" id="IPR046136">
    <property type="entry name" value="DUF6138"/>
</dbReference>
<gene>
    <name evidence="1" type="ORF">SK3146_00296</name>
</gene>
<reference evidence="1" key="2">
    <citation type="journal article" date="2021" name="J Anim Sci Technol">
        <title>Complete genome sequence of Paenibacillus konkukensis sp. nov. SK3146 as a potential probiotic strain.</title>
        <authorList>
            <person name="Jung H.I."/>
            <person name="Park S."/>
            <person name="Niu K.M."/>
            <person name="Lee S.W."/>
            <person name="Kothari D."/>
            <person name="Yi K.J."/>
            <person name="Kim S.K."/>
        </authorList>
    </citation>
    <scope>NUCLEOTIDE SEQUENCE</scope>
    <source>
        <strain evidence="1">SK3146</strain>
    </source>
</reference>
<reference evidence="1" key="1">
    <citation type="submission" date="2018-02" db="EMBL/GenBank/DDBJ databases">
        <authorList>
            <person name="Kim S.-K."/>
            <person name="Jung H.-I."/>
            <person name="Lee S.-W."/>
        </authorList>
    </citation>
    <scope>NUCLEOTIDE SEQUENCE</scope>
    <source>
        <strain evidence="1">SK3146</strain>
    </source>
</reference>
<sequence length="554" mass="63716">MTIADEISDSLNEWFDQIEKLDAGKTVRRTSLQIGIHDYARFEYDEGDIRVFSFDDDWGSPEVERKGARATEPLTTEQITEELLPLLREKLSSRIRAYDDSPLLHYRFKIAGKWTTAEGPLNVIVVDYINERKKTELLERMDQYIRNQLNAKEYPTDPLESFFLSNHLLDPGLYPAMDVDQWLRIYDRVMELNKKNKEKLDEHRATFIRALRGWTENEFLPIYFHCSKPEWGLPSYTKKEGIDLSVIDPQQMRLALQTAILIIKHEPNYSRSTGIGLLELLQELGSAEAQRCIGEGSGTFDPADVAYKDERLECSANDIFATVTIHIREESADSYAKALDFICNLLSKGFSRSYQIKLKSKAKQQLPVPGLAKSQTHRFFANALQYRELFPKLEAYAQLAMGEFEWYGDTEGEKNCMPGTYAVFGLGLADKRYFPLVEAYMSLVDQEHQSVQQPFALALIQHYGVDASTLPTVAASLMRCNEGKFAKERARFETAANLQALLALMEPFDTYEAEHLIDMIWGGRKNLETRARKEKDEEVRRLFTALSARMDKRR</sequence>
<dbReference type="RefSeq" id="WP_249863396.1">
    <property type="nucleotide sequence ID" value="NZ_CP027059.1"/>
</dbReference>
<accession>A0ABY4RGG3</accession>
<keyword evidence="2" id="KW-1185">Reference proteome</keyword>
<name>A0ABY4RGG3_9BACL</name>
<organism evidence="1 2">
    <name type="scientific">Paenibacillus konkukensis</name>
    <dbReference type="NCBI Taxonomy" id="2020716"/>
    <lineage>
        <taxon>Bacteria</taxon>
        <taxon>Bacillati</taxon>
        <taxon>Bacillota</taxon>
        <taxon>Bacilli</taxon>
        <taxon>Bacillales</taxon>
        <taxon>Paenibacillaceae</taxon>
        <taxon>Paenibacillus</taxon>
    </lineage>
</organism>
<dbReference type="EMBL" id="CP027059">
    <property type="protein sequence ID" value="UQZ81140.1"/>
    <property type="molecule type" value="Genomic_DNA"/>
</dbReference>
<dbReference type="Proteomes" id="UP001057134">
    <property type="component" value="Chromosome"/>
</dbReference>
<proteinExistence type="predicted"/>
<evidence type="ECO:0000313" key="2">
    <source>
        <dbReference type="Proteomes" id="UP001057134"/>
    </source>
</evidence>
<protein>
    <submittedName>
        <fullName evidence="1">Uncharacterized protein</fullName>
    </submittedName>
</protein>